<organism evidence="3 4">
    <name type="scientific">Novilysobacter ciconiae</name>
    <dbReference type="NCBI Taxonomy" id="2781022"/>
    <lineage>
        <taxon>Bacteria</taxon>
        <taxon>Pseudomonadati</taxon>
        <taxon>Pseudomonadota</taxon>
        <taxon>Gammaproteobacteria</taxon>
        <taxon>Lysobacterales</taxon>
        <taxon>Lysobacteraceae</taxon>
        <taxon>Novilysobacter</taxon>
    </lineage>
</organism>
<dbReference type="EMBL" id="CP063656">
    <property type="protein sequence ID" value="QOW20228.1"/>
    <property type="molecule type" value="Genomic_DNA"/>
</dbReference>
<evidence type="ECO:0000313" key="3">
    <source>
        <dbReference type="EMBL" id="QOW20228.1"/>
    </source>
</evidence>
<name>A0A7S6UH60_9GAMM</name>
<feature type="domain" description="Uracil-DNA glycosylase-like" evidence="2">
    <location>
        <begin position="40"/>
        <end position="216"/>
    </location>
</feature>
<keyword evidence="4" id="KW-1185">Reference proteome</keyword>
<accession>A0A7S6UH60</accession>
<reference evidence="3 4" key="1">
    <citation type="submission" date="2020-10" db="EMBL/GenBank/DDBJ databases">
        <title>complete genome sequencing of Lysobacter sp. H21R20.</title>
        <authorList>
            <person name="Bae J.-W."/>
            <person name="Lee S.-Y."/>
        </authorList>
    </citation>
    <scope>NUCLEOTIDE SEQUENCE [LARGE SCALE GENOMIC DNA]</scope>
    <source>
        <strain evidence="3 4">H21R20</strain>
    </source>
</reference>
<dbReference type="Gene3D" id="3.40.470.10">
    <property type="entry name" value="Uracil-DNA glycosylase-like domain"/>
    <property type="match status" value="1"/>
</dbReference>
<dbReference type="KEGG" id="lcic:INQ41_04130"/>
<dbReference type="InterPro" id="IPR005122">
    <property type="entry name" value="Uracil-DNA_glycosylase-like"/>
</dbReference>
<dbReference type="Pfam" id="PF03167">
    <property type="entry name" value="UDG"/>
    <property type="match status" value="1"/>
</dbReference>
<dbReference type="AlphaFoldDB" id="A0A7S6UH60"/>
<evidence type="ECO:0000256" key="1">
    <source>
        <dbReference type="SAM" id="MobiDB-lite"/>
    </source>
</evidence>
<sequence>MNALIHRFRDTIVDAANIDPQADRLLIERHGPLACHYAPFDHINPDAKIVLLGITPGAQKARNALTELATALRANKSDADALELSKKTASFSGPMRNNLIAMLDRIGLHAVLGIESCARLFDTRTDLVHFTSALRYPVFVNGKDYSGSPSIRTTPALREMSRRWLDEEVALLKDAFWVPLGKEPSAVLDDCVARGQLDAQRVLAGLPHPSGANAERISYFLGTKQREALSTKTNPELIDAALLQLTRSVTAFATNESSPDQPPTPTEPAQPPVPPPPATTLAPSASTSPRSTAPSSKTVAQAEALLASKLGRIKDGSKKVAGFQTSLGRHLAIQRDVQCINIWTEDVPFLNAVAPCERYPAQRRRHSNLDAQAPRVGNGRDALLWRVSDTDQLAELIACYDRA</sequence>
<evidence type="ECO:0000259" key="2">
    <source>
        <dbReference type="Pfam" id="PF03167"/>
    </source>
</evidence>
<evidence type="ECO:0000313" key="4">
    <source>
        <dbReference type="Proteomes" id="UP000594059"/>
    </source>
</evidence>
<dbReference type="RefSeq" id="WP_193986467.1">
    <property type="nucleotide sequence ID" value="NZ_CP063656.1"/>
</dbReference>
<dbReference type="InterPro" id="IPR036895">
    <property type="entry name" value="Uracil-DNA_glycosylase-like_sf"/>
</dbReference>
<dbReference type="Proteomes" id="UP000594059">
    <property type="component" value="Chromosome"/>
</dbReference>
<feature type="compositionally biased region" description="Pro residues" evidence="1">
    <location>
        <begin position="260"/>
        <end position="278"/>
    </location>
</feature>
<feature type="region of interest" description="Disordered" evidence="1">
    <location>
        <begin position="254"/>
        <end position="299"/>
    </location>
</feature>
<feature type="compositionally biased region" description="Low complexity" evidence="1">
    <location>
        <begin position="279"/>
        <end position="296"/>
    </location>
</feature>
<gene>
    <name evidence="3" type="ORF">INQ41_04130</name>
</gene>
<proteinExistence type="predicted"/>
<protein>
    <submittedName>
        <fullName evidence="3">Uracil-DNA glycosylase family protein</fullName>
    </submittedName>
</protein>